<sequence length="476" mass="53867">MMQMDNQELPKGWEIKKLGAVAISEKGKKPKKQSDTKNDIFTIPYIDIEAFEKGIIKSYTDGEKCVFCDENDFLMVWDGARSGLVGKGVKGAVGSTLVRISLPNMDNHFAYYFLQSKYAELNTRAKGSGTPHVNPDLLWNYDLPIPPLPQQTAIVNKIESLFSEIDAGIESLKVAQNKLAQYRQSLLKNAFNGELTKQWREENADKLPSAEELLQQIQQARETHYQAKVDEWKSAVQIWEENSKEGKKPSKPVRLKDFTFVKTRLLPAEYYPQVYLMDISDISGGLTKNSKRNTFEENVPYLRVANVYANELNLDDIKTIGILESEKRRTLLQKNDLLIVEGNGSIDQIGRVAIWNDEISPCYHQNHLIKARCYANINPYFVLYFLMSPVGRKIIVDVASSTTGLHTLSLSKVGNLIIPICSLEEQNQIVTILEKQLTQADHFAQEISKQLKLAELLKQSILKAAFSGKLLQGNHE</sequence>
<comment type="similarity">
    <text evidence="1">Belongs to the type-I restriction system S methylase family.</text>
</comment>
<proteinExistence type="inferred from homology"/>
<feature type="domain" description="Type I restriction modification DNA specificity" evidence="4">
    <location>
        <begin position="276"/>
        <end position="451"/>
    </location>
</feature>
<dbReference type="Pfam" id="PF01420">
    <property type="entry name" value="Methylase_S"/>
    <property type="match status" value="2"/>
</dbReference>
<dbReference type="RefSeq" id="WP_078217837.1">
    <property type="nucleotide sequence ID" value="NZ_MUXZ01000007.1"/>
</dbReference>
<gene>
    <name evidence="5" type="primary">hsdS_2</name>
    <name evidence="5" type="ORF">NCTC1659_00163</name>
</gene>
<feature type="domain" description="Type I restriction modification DNA specificity" evidence="4">
    <location>
        <begin position="10"/>
        <end position="168"/>
    </location>
</feature>
<dbReference type="Proteomes" id="UP000254329">
    <property type="component" value="Unassembled WGS sequence"/>
</dbReference>
<dbReference type="PANTHER" id="PTHR43140">
    <property type="entry name" value="TYPE-1 RESTRICTION ENZYME ECOKI SPECIFICITY PROTEIN"/>
    <property type="match status" value="1"/>
</dbReference>
<dbReference type="Gene3D" id="3.90.220.20">
    <property type="entry name" value="DNA methylase specificity domains"/>
    <property type="match status" value="2"/>
</dbReference>
<dbReference type="InterPro" id="IPR051212">
    <property type="entry name" value="Type-I_RE_S_subunit"/>
</dbReference>
<evidence type="ECO:0000313" key="5">
    <source>
        <dbReference type="EMBL" id="STO58942.1"/>
    </source>
</evidence>
<dbReference type="PANTHER" id="PTHR43140:SF1">
    <property type="entry name" value="TYPE I RESTRICTION ENZYME ECOKI SPECIFICITY SUBUNIT"/>
    <property type="match status" value="1"/>
</dbReference>
<evidence type="ECO:0000259" key="4">
    <source>
        <dbReference type="Pfam" id="PF01420"/>
    </source>
</evidence>
<evidence type="ECO:0000313" key="6">
    <source>
        <dbReference type="Proteomes" id="UP000254329"/>
    </source>
</evidence>
<evidence type="ECO:0000256" key="2">
    <source>
        <dbReference type="ARBA" id="ARBA00022747"/>
    </source>
</evidence>
<name>A0A1V4B2T7_9PAST</name>
<dbReference type="GO" id="GO:0009307">
    <property type="term" value="P:DNA restriction-modification system"/>
    <property type="evidence" value="ECO:0007669"/>
    <property type="project" value="UniProtKB-KW"/>
</dbReference>
<dbReference type="EMBL" id="UGHF01000001">
    <property type="protein sequence ID" value="STO58942.1"/>
    <property type="molecule type" value="Genomic_DNA"/>
</dbReference>
<evidence type="ECO:0000256" key="1">
    <source>
        <dbReference type="ARBA" id="ARBA00010923"/>
    </source>
</evidence>
<dbReference type="GO" id="GO:0003677">
    <property type="term" value="F:DNA binding"/>
    <property type="evidence" value="ECO:0007669"/>
    <property type="project" value="UniProtKB-KW"/>
</dbReference>
<keyword evidence="3" id="KW-0238">DNA-binding</keyword>
<organism evidence="5 6">
    <name type="scientific">Canicola haemoglobinophilus</name>
    <dbReference type="NCBI Taxonomy" id="733"/>
    <lineage>
        <taxon>Bacteria</taxon>
        <taxon>Pseudomonadati</taxon>
        <taxon>Pseudomonadota</taxon>
        <taxon>Gammaproteobacteria</taxon>
        <taxon>Pasteurellales</taxon>
        <taxon>Pasteurellaceae</taxon>
        <taxon>Canicola</taxon>
    </lineage>
</organism>
<dbReference type="InterPro" id="IPR044946">
    <property type="entry name" value="Restrct_endonuc_typeI_TRD_sf"/>
</dbReference>
<dbReference type="CDD" id="cd17253">
    <property type="entry name" value="RMtype1_S_Eco933I-TRD2-CR2_like"/>
    <property type="match status" value="1"/>
</dbReference>
<protein>
    <submittedName>
        <fullName evidence="5">Restriction modification system DNA specificity subunit</fullName>
    </submittedName>
</protein>
<keyword evidence="6" id="KW-1185">Reference proteome</keyword>
<reference evidence="5 6" key="1">
    <citation type="submission" date="2018-06" db="EMBL/GenBank/DDBJ databases">
        <authorList>
            <consortium name="Pathogen Informatics"/>
            <person name="Doyle S."/>
        </authorList>
    </citation>
    <scope>NUCLEOTIDE SEQUENCE [LARGE SCALE GENOMIC DNA]</scope>
    <source>
        <strain evidence="5 6">NCTC1659</strain>
    </source>
</reference>
<dbReference type="CDD" id="cd17263">
    <property type="entry name" value="RMtype1_S_AbaB8300I-TRD1-CR1_like"/>
    <property type="match status" value="1"/>
</dbReference>
<evidence type="ECO:0000256" key="3">
    <source>
        <dbReference type="ARBA" id="ARBA00023125"/>
    </source>
</evidence>
<dbReference type="AlphaFoldDB" id="A0A1V4B2T7"/>
<accession>A0A1V4B2T7</accession>
<keyword evidence="2" id="KW-0680">Restriction system</keyword>
<dbReference type="SUPFAM" id="SSF116734">
    <property type="entry name" value="DNA methylase specificity domain"/>
    <property type="match status" value="2"/>
</dbReference>
<dbReference type="STRING" id="733.B0186_02565"/>
<dbReference type="InterPro" id="IPR000055">
    <property type="entry name" value="Restrct_endonuc_typeI_TRD"/>
</dbReference>
<dbReference type="REBASE" id="431564">
    <property type="entry name" value="S.Hha1659III"/>
</dbReference>